<evidence type="ECO:0000313" key="1">
    <source>
        <dbReference type="EMBL" id="CAG8727019.1"/>
    </source>
</evidence>
<feature type="non-terminal residue" evidence="1">
    <location>
        <position position="74"/>
    </location>
</feature>
<gene>
    <name evidence="1" type="ORF">SPELUC_LOCUS12832</name>
</gene>
<proteinExistence type="predicted"/>
<organism evidence="1 2">
    <name type="scientific">Cetraspora pellucida</name>
    <dbReference type="NCBI Taxonomy" id="1433469"/>
    <lineage>
        <taxon>Eukaryota</taxon>
        <taxon>Fungi</taxon>
        <taxon>Fungi incertae sedis</taxon>
        <taxon>Mucoromycota</taxon>
        <taxon>Glomeromycotina</taxon>
        <taxon>Glomeromycetes</taxon>
        <taxon>Diversisporales</taxon>
        <taxon>Gigasporaceae</taxon>
        <taxon>Cetraspora</taxon>
    </lineage>
</organism>
<name>A0ACA9PXL8_9GLOM</name>
<keyword evidence="2" id="KW-1185">Reference proteome</keyword>
<dbReference type="EMBL" id="CAJVPW010031657">
    <property type="protein sequence ID" value="CAG8727019.1"/>
    <property type="molecule type" value="Genomic_DNA"/>
</dbReference>
<comment type="caution">
    <text evidence="1">The sequence shown here is derived from an EMBL/GenBank/DDBJ whole genome shotgun (WGS) entry which is preliminary data.</text>
</comment>
<evidence type="ECO:0000313" key="2">
    <source>
        <dbReference type="Proteomes" id="UP000789366"/>
    </source>
</evidence>
<protein>
    <submittedName>
        <fullName evidence="1">10426_t:CDS:1</fullName>
    </submittedName>
</protein>
<sequence>VFTSFPTCTTSGWTKPDVKTVKTQLTELIDLGFQLNYSIIIDIFHLFEHRLSDIGKILINSFTVLKQETQDSFL</sequence>
<feature type="non-terminal residue" evidence="1">
    <location>
        <position position="1"/>
    </location>
</feature>
<dbReference type="Proteomes" id="UP000789366">
    <property type="component" value="Unassembled WGS sequence"/>
</dbReference>
<reference evidence="1" key="1">
    <citation type="submission" date="2021-06" db="EMBL/GenBank/DDBJ databases">
        <authorList>
            <person name="Kallberg Y."/>
            <person name="Tangrot J."/>
            <person name="Rosling A."/>
        </authorList>
    </citation>
    <scope>NUCLEOTIDE SEQUENCE</scope>
    <source>
        <strain evidence="1">28 12/20/2015</strain>
    </source>
</reference>
<accession>A0ACA9PXL8</accession>